<dbReference type="PANTHER" id="PTHR40980">
    <property type="entry name" value="PLUG DOMAIN-CONTAINING PROTEIN"/>
    <property type="match status" value="1"/>
</dbReference>
<name>A0ABV2T9W8_9BACT</name>
<evidence type="ECO:0000256" key="2">
    <source>
        <dbReference type="ARBA" id="ARBA00023136"/>
    </source>
</evidence>
<keyword evidence="3" id="KW-0998">Cell outer membrane</keyword>
<dbReference type="SUPFAM" id="SSF56935">
    <property type="entry name" value="Porins"/>
    <property type="match status" value="1"/>
</dbReference>
<evidence type="ECO:0000313" key="9">
    <source>
        <dbReference type="Proteomes" id="UP001549749"/>
    </source>
</evidence>
<comment type="similarity">
    <text evidence="4">Belongs to the TonB-dependent receptor family.</text>
</comment>
<evidence type="ECO:0000256" key="1">
    <source>
        <dbReference type="ARBA" id="ARBA00004442"/>
    </source>
</evidence>
<comment type="subcellular location">
    <subcellularLocation>
        <location evidence="1 4">Cell outer membrane</location>
    </subcellularLocation>
</comment>
<keyword evidence="8" id="KW-0675">Receptor</keyword>
<dbReference type="InterPro" id="IPR037066">
    <property type="entry name" value="Plug_dom_sf"/>
</dbReference>
<dbReference type="InterPro" id="IPR008969">
    <property type="entry name" value="CarboxyPept-like_regulatory"/>
</dbReference>
<dbReference type="InterPro" id="IPR012910">
    <property type="entry name" value="Plug_dom"/>
</dbReference>
<dbReference type="Pfam" id="PF00593">
    <property type="entry name" value="TonB_dep_Rec_b-barrel"/>
    <property type="match status" value="1"/>
</dbReference>
<keyword evidence="9" id="KW-1185">Reference proteome</keyword>
<keyword evidence="2 4" id="KW-0472">Membrane</keyword>
<evidence type="ECO:0000259" key="7">
    <source>
        <dbReference type="Pfam" id="PF07715"/>
    </source>
</evidence>
<feature type="signal peptide" evidence="5">
    <location>
        <begin position="1"/>
        <end position="25"/>
    </location>
</feature>
<dbReference type="PANTHER" id="PTHR40980:SF5">
    <property type="entry name" value="TONB-DEPENDENT RECEPTOR"/>
    <property type="match status" value="1"/>
</dbReference>
<dbReference type="Gene3D" id="2.170.130.10">
    <property type="entry name" value="TonB-dependent receptor, plug domain"/>
    <property type="match status" value="1"/>
</dbReference>
<evidence type="ECO:0000256" key="3">
    <source>
        <dbReference type="ARBA" id="ARBA00023237"/>
    </source>
</evidence>
<dbReference type="EMBL" id="JBEXAC010000002">
    <property type="protein sequence ID" value="MET6999819.1"/>
    <property type="molecule type" value="Genomic_DNA"/>
</dbReference>
<dbReference type="Pfam" id="PF07715">
    <property type="entry name" value="Plug"/>
    <property type="match status" value="1"/>
</dbReference>
<accession>A0ABV2T9W8</accession>
<feature type="domain" description="TonB-dependent receptor-like beta-barrel" evidence="6">
    <location>
        <begin position="378"/>
        <end position="841"/>
    </location>
</feature>
<dbReference type="Proteomes" id="UP001549749">
    <property type="component" value="Unassembled WGS sequence"/>
</dbReference>
<dbReference type="RefSeq" id="WP_354662380.1">
    <property type="nucleotide sequence ID" value="NZ_JBEXAC010000002.1"/>
</dbReference>
<evidence type="ECO:0000256" key="5">
    <source>
        <dbReference type="SAM" id="SignalP"/>
    </source>
</evidence>
<reference evidence="8 9" key="1">
    <citation type="submission" date="2024-06" db="EMBL/GenBank/DDBJ databases">
        <title>Chitinophaga defluvii sp. nov., isolated from municipal sewage.</title>
        <authorList>
            <person name="Zhang L."/>
        </authorList>
    </citation>
    <scope>NUCLEOTIDE SEQUENCE [LARGE SCALE GENOMIC DNA]</scope>
    <source>
        <strain evidence="8 9">H8</strain>
    </source>
</reference>
<feature type="chain" id="PRO_5046357426" evidence="5">
    <location>
        <begin position="26"/>
        <end position="925"/>
    </location>
</feature>
<dbReference type="InterPro" id="IPR036942">
    <property type="entry name" value="Beta-barrel_TonB_sf"/>
</dbReference>
<gene>
    <name evidence="8" type="ORF">ABR189_20685</name>
</gene>
<sequence length="925" mass="102924">MKRSIVLLQLLGVWVLLGLAQSVYAQTNGKIVGKVTDKKTGEALIGVTVLIQNAGKGTVTDVEGRYTLNVPAGTYVLDFKYMGYQTKSISDVVIKTGNPVNLDVIMDEPSSKALQEVVIRGSFKQESINALLTFQKNTNTVAQVVSAESIKKSPDRNTGEVLKRVSGVSLQEGKYLVVRGLADRYNQATLNGALLASTEPDRKSFSFDIFPAAIVDNIIINKAATPEMPGEFAGGLVQVNTKDVPDKDFFQIAVGSGFNTQTISHDFYNYKGGKTDFLGLADGSRKMPSDFPSVAAINAGDKTQNAQAGQKLNDIWTYKSAPTPINKSLQLSGGFNNIGSHTKGLGAIFSLNYNNQSRFSEIIRRNYDASGAPQFDNNDKQYATNILFGGLANFTYRSGNNKFSWKNSYNINSTDQTTLREGRDILSDTEVRKIRSEELSFVSNRLFNSQLIGDHFLRGSGIKIKWNINYGLLNQDVPDLRRLKYTMNDDGRYYANIASNGGNSRNAGRFFSTLNENVIGGSLDGTKSFKLWGQQQQIKIGGLYQRKDRKFDARGISISKAENAPNDLVYLPPSEILNKENYGPDKFFLVDLTSNADSYKAYANLGAGYVQFDNQIGAKFRLVWGARVEAYQQHLESRNLVPSNNEAVDVLPSINLTYLQSEKVNIRLTASQTVSRPEFREISPFTFYDYERDGVVAGNPKLTRTKITNADLRYEIYPRAGEVFTVGLFYKFFDKPIESTYETGQGSPSFNYQNAKSATSYGAELEIRKKLDFIQSKILQQFTVFTNLAVIKSNVAYPKDFLGQIDRPMQGQSPYLINAGLQYDNTASGTSATALFNVIGRRISQVGNDNVPPIWENPRPLLDFQLSQQLFKNAGLKLSVTDILNKRAIYYWDQDNSKKYSSGKDLTINQFSYGTNVSIQFNYMF</sequence>
<dbReference type="InterPro" id="IPR000531">
    <property type="entry name" value="Beta-barrel_TonB"/>
</dbReference>
<dbReference type="Pfam" id="PF13715">
    <property type="entry name" value="CarbopepD_reg_2"/>
    <property type="match status" value="1"/>
</dbReference>
<proteinExistence type="inferred from homology"/>
<dbReference type="SUPFAM" id="SSF49464">
    <property type="entry name" value="Carboxypeptidase regulatory domain-like"/>
    <property type="match status" value="1"/>
</dbReference>
<comment type="caution">
    <text evidence="8">The sequence shown here is derived from an EMBL/GenBank/DDBJ whole genome shotgun (WGS) entry which is preliminary data.</text>
</comment>
<feature type="domain" description="TonB-dependent receptor plug" evidence="7">
    <location>
        <begin position="136"/>
        <end position="231"/>
    </location>
</feature>
<protein>
    <submittedName>
        <fullName evidence="8">TonB-dependent receptor</fullName>
    </submittedName>
</protein>
<organism evidence="8 9">
    <name type="scientific">Chitinophaga defluvii</name>
    <dbReference type="NCBI Taxonomy" id="3163343"/>
    <lineage>
        <taxon>Bacteria</taxon>
        <taxon>Pseudomonadati</taxon>
        <taxon>Bacteroidota</taxon>
        <taxon>Chitinophagia</taxon>
        <taxon>Chitinophagales</taxon>
        <taxon>Chitinophagaceae</taxon>
        <taxon>Chitinophaga</taxon>
    </lineage>
</organism>
<evidence type="ECO:0000259" key="6">
    <source>
        <dbReference type="Pfam" id="PF00593"/>
    </source>
</evidence>
<evidence type="ECO:0000313" key="8">
    <source>
        <dbReference type="EMBL" id="MET6999819.1"/>
    </source>
</evidence>
<dbReference type="Gene3D" id="2.40.170.20">
    <property type="entry name" value="TonB-dependent receptor, beta-barrel domain"/>
    <property type="match status" value="1"/>
</dbReference>
<keyword evidence="4" id="KW-0798">TonB box</keyword>
<evidence type="ECO:0000256" key="4">
    <source>
        <dbReference type="RuleBase" id="RU003357"/>
    </source>
</evidence>
<keyword evidence="5" id="KW-0732">Signal</keyword>
<dbReference type="Gene3D" id="2.60.40.1120">
    <property type="entry name" value="Carboxypeptidase-like, regulatory domain"/>
    <property type="match status" value="1"/>
</dbReference>